<dbReference type="AlphaFoldDB" id="A0A6B3NCT8"/>
<evidence type="ECO:0000313" key="1">
    <source>
        <dbReference type="EMBL" id="NER28745.1"/>
    </source>
</evidence>
<gene>
    <name evidence="1" type="ORF">F6J89_14190</name>
</gene>
<reference evidence="1" key="1">
    <citation type="submission" date="2019-11" db="EMBL/GenBank/DDBJ databases">
        <title>Genomic insights into an expanded diversity of filamentous marine cyanobacteria reveals the extraordinary biosynthetic potential of Moorea and Okeania.</title>
        <authorList>
            <person name="Ferreira Leao T."/>
            <person name="Wang M."/>
            <person name="Moss N."/>
            <person name="Da Silva R."/>
            <person name="Sanders J."/>
            <person name="Nurk S."/>
            <person name="Gurevich A."/>
            <person name="Humphrey G."/>
            <person name="Reher R."/>
            <person name="Zhu Q."/>
            <person name="Belda-Ferre P."/>
            <person name="Glukhov E."/>
            <person name="Rex R."/>
            <person name="Dorrestein P.C."/>
            <person name="Knight R."/>
            <person name="Pevzner P."/>
            <person name="Gerwick W.H."/>
            <person name="Gerwick L."/>
        </authorList>
    </citation>
    <scope>NUCLEOTIDE SEQUENCE</scope>
    <source>
        <strain evidence="1">SIO1C4</strain>
    </source>
</reference>
<dbReference type="EMBL" id="JAAHFQ010000256">
    <property type="protein sequence ID" value="NER28745.1"/>
    <property type="molecule type" value="Genomic_DNA"/>
</dbReference>
<name>A0A6B3NCT8_9CYAN</name>
<proteinExistence type="predicted"/>
<sequence>MINQFDASQALIVVLSFESSQISKKLQHSLCQQRYRELLQMMKVKVSAAAVKELIEEIEQYKGPLDKLQNQSDFKRKVDNFKKIIG</sequence>
<organism evidence="1">
    <name type="scientific">Symploca sp. SIO1C4</name>
    <dbReference type="NCBI Taxonomy" id="2607765"/>
    <lineage>
        <taxon>Bacteria</taxon>
        <taxon>Bacillati</taxon>
        <taxon>Cyanobacteriota</taxon>
        <taxon>Cyanophyceae</taxon>
        <taxon>Coleofasciculales</taxon>
        <taxon>Coleofasciculaceae</taxon>
        <taxon>Symploca</taxon>
    </lineage>
</organism>
<accession>A0A6B3NCT8</accession>
<protein>
    <submittedName>
        <fullName evidence="1">Uncharacterized protein</fullName>
    </submittedName>
</protein>
<comment type="caution">
    <text evidence="1">The sequence shown here is derived from an EMBL/GenBank/DDBJ whole genome shotgun (WGS) entry which is preliminary data.</text>
</comment>